<dbReference type="InterPro" id="IPR050417">
    <property type="entry name" value="Sugar_Epim/Isomerase"/>
</dbReference>
<keyword evidence="4" id="KW-1185">Reference proteome</keyword>
<dbReference type="PANTHER" id="PTHR43489">
    <property type="entry name" value="ISOMERASE"/>
    <property type="match status" value="1"/>
</dbReference>
<dbReference type="Pfam" id="PF01261">
    <property type="entry name" value="AP_endonuc_2"/>
    <property type="match status" value="1"/>
</dbReference>
<dbReference type="RefSeq" id="WP_092056214.1">
    <property type="nucleotide sequence ID" value="NZ_FOQD01000021.1"/>
</dbReference>
<dbReference type="SUPFAM" id="SSF51658">
    <property type="entry name" value="Xylose isomerase-like"/>
    <property type="match status" value="1"/>
</dbReference>
<feature type="domain" description="Xylose isomerase-like TIM barrel" evidence="2">
    <location>
        <begin position="30"/>
        <end position="254"/>
    </location>
</feature>
<reference evidence="4" key="1">
    <citation type="submission" date="2016-10" db="EMBL/GenBank/DDBJ databases">
        <authorList>
            <person name="Varghese N."/>
            <person name="Submissions S."/>
        </authorList>
    </citation>
    <scope>NUCLEOTIDE SEQUENCE [LARGE SCALE GENOMIC DNA]</scope>
    <source>
        <strain evidence="4">DSM 26348</strain>
    </source>
</reference>
<organism evidence="3 4">
    <name type="scientific">Planctomicrobium piriforme</name>
    <dbReference type="NCBI Taxonomy" id="1576369"/>
    <lineage>
        <taxon>Bacteria</taxon>
        <taxon>Pseudomonadati</taxon>
        <taxon>Planctomycetota</taxon>
        <taxon>Planctomycetia</taxon>
        <taxon>Planctomycetales</taxon>
        <taxon>Planctomycetaceae</taxon>
        <taxon>Planctomicrobium</taxon>
    </lineage>
</organism>
<sequence>MIPSAITISLVPQAQGGPFVFWDDLQASARRAAELGYDAVELFLPGPDAVSVTELRALLDETGLKVAAVGTGAGMVVYKLSLTADDAAQRQAAIQFVTGMIHFGGEFGAPAIIGSMQGRWTPASGKEATLDLLGVALRELAETSQTFGVPLIYEPLNRYETNLCNSLLDGVKFIESRALENVVLLADLFHMNIEEVDLATAFLNAGPHVGHLHFVDSNRRPAGYGHLDYAPIAAALRDIGYKGYASAEALPWPDSDLAAIKTMETYRKVFG</sequence>
<dbReference type="OrthoDB" id="9814946at2"/>
<dbReference type="STRING" id="1576369.SAMN05421753_12188"/>
<dbReference type="EMBL" id="FOQD01000021">
    <property type="protein sequence ID" value="SFJ48571.1"/>
    <property type="molecule type" value="Genomic_DNA"/>
</dbReference>
<evidence type="ECO:0000256" key="1">
    <source>
        <dbReference type="ARBA" id="ARBA00023235"/>
    </source>
</evidence>
<gene>
    <name evidence="3" type="ORF">SAMN05421753_12188</name>
</gene>
<name>A0A1I3RTB6_9PLAN</name>
<evidence type="ECO:0000259" key="2">
    <source>
        <dbReference type="Pfam" id="PF01261"/>
    </source>
</evidence>
<dbReference type="PANTHER" id="PTHR43489:SF7">
    <property type="entry name" value="3-DEHYDRO-D-GULOSIDE 4-EPIMERASE-RELATED"/>
    <property type="match status" value="1"/>
</dbReference>
<keyword evidence="1 3" id="KW-0413">Isomerase</keyword>
<accession>A0A1I3RTB6</accession>
<dbReference type="GO" id="GO:0016853">
    <property type="term" value="F:isomerase activity"/>
    <property type="evidence" value="ECO:0007669"/>
    <property type="project" value="UniProtKB-KW"/>
</dbReference>
<proteinExistence type="predicted"/>
<evidence type="ECO:0000313" key="3">
    <source>
        <dbReference type="EMBL" id="SFJ48571.1"/>
    </source>
</evidence>
<dbReference type="AlphaFoldDB" id="A0A1I3RTB6"/>
<evidence type="ECO:0000313" key="4">
    <source>
        <dbReference type="Proteomes" id="UP000199518"/>
    </source>
</evidence>
<dbReference type="Gene3D" id="3.20.20.150">
    <property type="entry name" value="Divalent-metal-dependent TIM barrel enzymes"/>
    <property type="match status" value="1"/>
</dbReference>
<dbReference type="InterPro" id="IPR036237">
    <property type="entry name" value="Xyl_isomerase-like_sf"/>
</dbReference>
<protein>
    <submittedName>
        <fullName evidence="3">Sugar phosphate isomerase/epimerase</fullName>
    </submittedName>
</protein>
<dbReference type="Proteomes" id="UP000199518">
    <property type="component" value="Unassembled WGS sequence"/>
</dbReference>
<dbReference type="InterPro" id="IPR013022">
    <property type="entry name" value="Xyl_isomerase-like_TIM-brl"/>
</dbReference>